<reference evidence="3" key="1">
    <citation type="journal article" date="2013" name="Environ. Microbiol.">
        <title>Microbiota from the distal guts of lean and obese adolescents exhibit partial functional redundancy besides clear differences in community structure.</title>
        <authorList>
            <person name="Ferrer M."/>
            <person name="Ruiz A."/>
            <person name="Lanza F."/>
            <person name="Haange S.B."/>
            <person name="Oberbach A."/>
            <person name="Till H."/>
            <person name="Bargiela R."/>
            <person name="Campoy C."/>
            <person name="Segura M.T."/>
            <person name="Richter M."/>
            <person name="von Bergen M."/>
            <person name="Seifert J."/>
            <person name="Suarez A."/>
        </authorList>
    </citation>
    <scope>NUCLEOTIDE SEQUENCE</scope>
</reference>
<gene>
    <name evidence="3" type="ORF">LEA_07012</name>
</gene>
<dbReference type="GO" id="GO:0006355">
    <property type="term" value="P:regulation of DNA-templated transcription"/>
    <property type="evidence" value="ECO:0007669"/>
    <property type="project" value="InterPro"/>
</dbReference>
<organism evidence="3">
    <name type="scientific">human gut metagenome</name>
    <dbReference type="NCBI Taxonomy" id="408170"/>
    <lineage>
        <taxon>unclassified sequences</taxon>
        <taxon>metagenomes</taxon>
        <taxon>organismal metagenomes</taxon>
    </lineage>
</organism>
<dbReference type="AlphaFoldDB" id="K1TFK8"/>
<accession>K1TFK8</accession>
<sequence>MKTTSVALGGYFEEFIRAKIAEGRYNNASEVIRAGLRLLEENESRLVELKAAIRAGEKSGEAVDFDPEQHLKTLKSKRRNG</sequence>
<protein>
    <submittedName>
        <fullName evidence="3">Putative addiction module antidote protein, CC2985</fullName>
    </submittedName>
</protein>
<dbReference type="InterPro" id="IPR010985">
    <property type="entry name" value="Ribbon_hlx_hlx"/>
</dbReference>
<dbReference type="Gene3D" id="6.10.10.120">
    <property type="entry name" value="Antitoxin ParD1-like"/>
    <property type="match status" value="1"/>
</dbReference>
<evidence type="ECO:0000256" key="2">
    <source>
        <dbReference type="ARBA" id="ARBA00022649"/>
    </source>
</evidence>
<name>K1TFK8_9ZZZZ</name>
<dbReference type="Pfam" id="PF03693">
    <property type="entry name" value="ParD_antitoxin"/>
    <property type="match status" value="1"/>
</dbReference>
<dbReference type="EMBL" id="AJWY01004603">
    <property type="protein sequence ID" value="EKC71917.1"/>
    <property type="molecule type" value="Genomic_DNA"/>
</dbReference>
<evidence type="ECO:0000313" key="3">
    <source>
        <dbReference type="EMBL" id="EKC71917.1"/>
    </source>
</evidence>
<keyword evidence="2" id="KW-1277">Toxin-antitoxin system</keyword>
<dbReference type="PANTHER" id="PTHR36582:SF2">
    <property type="entry name" value="ANTITOXIN PARD"/>
    <property type="match status" value="1"/>
</dbReference>
<comment type="similarity">
    <text evidence="1">Belongs to the ParD antitoxin family.</text>
</comment>
<dbReference type="PANTHER" id="PTHR36582">
    <property type="entry name" value="ANTITOXIN PARD"/>
    <property type="match status" value="1"/>
</dbReference>
<comment type="caution">
    <text evidence="3">The sequence shown here is derived from an EMBL/GenBank/DDBJ whole genome shotgun (WGS) entry which is preliminary data.</text>
</comment>
<proteinExistence type="inferred from homology"/>
<dbReference type="InterPro" id="IPR022789">
    <property type="entry name" value="ParD"/>
</dbReference>
<dbReference type="InterPro" id="IPR038296">
    <property type="entry name" value="ParD_sf"/>
</dbReference>
<dbReference type="NCBIfam" id="TIGR02606">
    <property type="entry name" value="antidote_CC2985"/>
    <property type="match status" value="1"/>
</dbReference>
<dbReference type="SUPFAM" id="SSF47598">
    <property type="entry name" value="Ribbon-helix-helix"/>
    <property type="match status" value="1"/>
</dbReference>
<evidence type="ECO:0000256" key="1">
    <source>
        <dbReference type="ARBA" id="ARBA00008580"/>
    </source>
</evidence>